<evidence type="ECO:0000313" key="2">
    <source>
        <dbReference type="Proteomes" id="UP001500101"/>
    </source>
</evidence>
<comment type="caution">
    <text evidence="1">The sequence shown here is derived from an EMBL/GenBank/DDBJ whole genome shotgun (WGS) entry which is preliminary data.</text>
</comment>
<proteinExistence type="predicted"/>
<dbReference type="EMBL" id="BAAAZI010000006">
    <property type="protein sequence ID" value="GAA4136497.1"/>
    <property type="molecule type" value="Genomic_DNA"/>
</dbReference>
<dbReference type="RefSeq" id="WP_344673679.1">
    <property type="nucleotide sequence ID" value="NZ_BAAAZI010000006.1"/>
</dbReference>
<protein>
    <recommendedName>
        <fullName evidence="3">Protein involved in gliding motility RemB</fullName>
    </recommendedName>
</protein>
<accession>A0ABP7YIB8</accession>
<gene>
    <name evidence="1" type="ORF">GCM10022216_11670</name>
</gene>
<keyword evidence="2" id="KW-1185">Reference proteome</keyword>
<organism evidence="1 2">
    <name type="scientific">Sphingobacterium kyonggiense</name>
    <dbReference type="NCBI Taxonomy" id="714075"/>
    <lineage>
        <taxon>Bacteria</taxon>
        <taxon>Pseudomonadati</taxon>
        <taxon>Bacteroidota</taxon>
        <taxon>Sphingobacteriia</taxon>
        <taxon>Sphingobacteriales</taxon>
        <taxon>Sphingobacteriaceae</taxon>
        <taxon>Sphingobacterium</taxon>
    </lineage>
</organism>
<evidence type="ECO:0008006" key="3">
    <source>
        <dbReference type="Google" id="ProtNLM"/>
    </source>
</evidence>
<dbReference type="Proteomes" id="UP001500101">
    <property type="component" value="Unassembled WGS sequence"/>
</dbReference>
<name>A0ABP7YIB8_9SPHI</name>
<sequence length="546" mass="62776">MKQTVSYVIGGLLTLGYLSPLHAQVKNQPYSYQHYQKYDEELYSTETRYHTSSKPYLFKGRLLEKMDSIQSLNPTSSDNWFMRKIFNEHLVQVEKEDHSFYLDVLPDFLIGKELINEDKRSTWLNTRGVQAGVTIKDKFTFYGNFFENQAVFPHYIDEYVQRSMVVPGQAAVKNQMNREKDWMYATANATYDFSDYLQTTLAYDKNFIGDGYRSVLLSDFSSNYAHLKVTGKVGNVQYTSIWAYMNDPRNPRTDSLNSGGRYGDGIKWGAFQYLDYNATNRLSIGFFQAVTWANKTQAGKRGFDFNYLNPVMFLRAVENANRTSPDKMFLGLNAKYKVLKNATVYGQFLLGEFTAKEFFSNKGYKHNKWGAQLGAKAFNIFGVQNLNILGEYNLVRPYTYQHFVSISNYSNRGEPLAHPRGANFRELIGLANYSWNRFDFSVQGLYSKFGTDPSDGMGGYINYGGDIFQSYNTAPNVYGNKIGQGVKNELFFADFKAAYVLNPKYNLRVELGYTQRYNRIEGNPTQKSGVINFGLRSSFRNFYGDM</sequence>
<evidence type="ECO:0000313" key="1">
    <source>
        <dbReference type="EMBL" id="GAA4136497.1"/>
    </source>
</evidence>
<reference evidence="2" key="1">
    <citation type="journal article" date="2019" name="Int. J. Syst. Evol. Microbiol.">
        <title>The Global Catalogue of Microorganisms (GCM) 10K type strain sequencing project: providing services to taxonomists for standard genome sequencing and annotation.</title>
        <authorList>
            <consortium name="The Broad Institute Genomics Platform"/>
            <consortium name="The Broad Institute Genome Sequencing Center for Infectious Disease"/>
            <person name="Wu L."/>
            <person name="Ma J."/>
        </authorList>
    </citation>
    <scope>NUCLEOTIDE SEQUENCE [LARGE SCALE GENOMIC DNA]</scope>
    <source>
        <strain evidence="2">JCM 16704</strain>
    </source>
</reference>
<dbReference type="InterPro" id="IPR038636">
    <property type="entry name" value="Wzi_sf"/>
</dbReference>
<dbReference type="Gene3D" id="2.40.160.130">
    <property type="entry name" value="Capsule assembly protein Wzi"/>
    <property type="match status" value="1"/>
</dbReference>